<evidence type="ECO:0000256" key="9">
    <source>
        <dbReference type="SAM" id="MobiDB-lite"/>
    </source>
</evidence>
<feature type="domain" description="4Fe-4S ferredoxin-type" evidence="10">
    <location>
        <begin position="165"/>
        <end position="198"/>
    </location>
</feature>
<keyword evidence="7" id="KW-0408">Iron</keyword>
<dbReference type="KEGG" id="svp:Pan189_35760"/>
<dbReference type="InterPro" id="IPR017900">
    <property type="entry name" value="4Fe4S_Fe_S_CS"/>
</dbReference>
<evidence type="ECO:0000256" key="3">
    <source>
        <dbReference type="ARBA" id="ARBA00022694"/>
    </source>
</evidence>
<dbReference type="PROSITE" id="PS00198">
    <property type="entry name" value="4FE4S_FER_1"/>
    <property type="match status" value="1"/>
</dbReference>
<dbReference type="SUPFAM" id="SSF46548">
    <property type="entry name" value="alpha-helical ferredoxin"/>
    <property type="match status" value="1"/>
</dbReference>
<dbReference type="InterPro" id="IPR004453">
    <property type="entry name" value="QueG"/>
</dbReference>
<name>A0A517R5R9_9PLAN</name>
<dbReference type="FunFam" id="3.30.70.20:FF:000037">
    <property type="entry name" value="Epoxyqueuosine reductase"/>
    <property type="match status" value="1"/>
</dbReference>
<dbReference type="Gene3D" id="3.30.70.20">
    <property type="match status" value="1"/>
</dbReference>
<dbReference type="PROSITE" id="PS51379">
    <property type="entry name" value="4FE4S_FER_2"/>
    <property type="match status" value="1"/>
</dbReference>
<dbReference type="Proteomes" id="UP000317318">
    <property type="component" value="Chromosome"/>
</dbReference>
<dbReference type="InterPro" id="IPR016024">
    <property type="entry name" value="ARM-type_fold"/>
</dbReference>
<dbReference type="Gene3D" id="1.25.10.10">
    <property type="entry name" value="Leucine-rich Repeat Variant"/>
    <property type="match status" value="1"/>
</dbReference>
<protein>
    <submittedName>
        <fullName evidence="11">Epoxyqueuosine reductase</fullName>
        <ecNumber evidence="11">1.1.-.-</ecNumber>
    </submittedName>
</protein>
<dbReference type="InterPro" id="IPR017896">
    <property type="entry name" value="4Fe4S_Fe-S-bd"/>
</dbReference>
<keyword evidence="2" id="KW-0963">Cytoplasm</keyword>
<keyword evidence="12" id="KW-1185">Reference proteome</keyword>
<dbReference type="GO" id="GO:0052693">
    <property type="term" value="F:epoxyqueuosine reductase activity"/>
    <property type="evidence" value="ECO:0007669"/>
    <property type="project" value="TreeGrafter"/>
</dbReference>
<evidence type="ECO:0000256" key="2">
    <source>
        <dbReference type="ARBA" id="ARBA00022490"/>
    </source>
</evidence>
<dbReference type="SUPFAM" id="SSF48371">
    <property type="entry name" value="ARM repeat"/>
    <property type="match status" value="1"/>
</dbReference>
<sequence>MKTKAAALGFDLCGIAPAVTPPGYPSFLEWLHRGHAGEMHYLPNRREAYEHPRHVLPDVKSVIMVALNYRTEEPQPTAPGQGRVARYAWGEADYHDVIKSRLKKLANVLHDAVPGCHTRPIVDTAPLLERDFARLAGLGWFGKNTVLINKWKGSYLFLGALLTDIELPVDQPHLSGHCGTCTRCLEACPTDALVGPYELDARKCISYLTIELKAEIPIELRDGIGDWMFGCDICQEVCPWNRDGARAIHQPEDERKRLSRSGEFEPKDDLNPADCVELLRMAPDEFRKRFKKSPLNRPKRAGLLRNAAIVLGNTGERSHLAALEHATSDEEPLIREAAAWAIERIQSRIANPCSPDREGGDDVKATQP</sequence>
<feature type="region of interest" description="Disordered" evidence="9">
    <location>
        <begin position="348"/>
        <end position="368"/>
    </location>
</feature>
<keyword evidence="6 11" id="KW-0560">Oxidoreductase</keyword>
<dbReference type="AlphaFoldDB" id="A0A517R5R9"/>
<evidence type="ECO:0000313" key="11">
    <source>
        <dbReference type="EMBL" id="QDT39173.1"/>
    </source>
</evidence>
<evidence type="ECO:0000313" key="12">
    <source>
        <dbReference type="Proteomes" id="UP000317318"/>
    </source>
</evidence>
<accession>A0A517R5R9</accession>
<dbReference type="EC" id="1.1.-.-" evidence="11"/>
<evidence type="ECO:0000256" key="7">
    <source>
        <dbReference type="ARBA" id="ARBA00023004"/>
    </source>
</evidence>
<organism evidence="11 12">
    <name type="scientific">Stratiformator vulcanicus</name>
    <dbReference type="NCBI Taxonomy" id="2527980"/>
    <lineage>
        <taxon>Bacteria</taxon>
        <taxon>Pseudomonadati</taxon>
        <taxon>Planctomycetota</taxon>
        <taxon>Planctomycetia</taxon>
        <taxon>Planctomycetales</taxon>
        <taxon>Planctomycetaceae</taxon>
        <taxon>Stratiformator</taxon>
    </lineage>
</organism>
<dbReference type="GO" id="GO:0051539">
    <property type="term" value="F:4 iron, 4 sulfur cluster binding"/>
    <property type="evidence" value="ECO:0007669"/>
    <property type="project" value="UniProtKB-KW"/>
</dbReference>
<dbReference type="NCBIfam" id="TIGR00276">
    <property type="entry name" value="tRNA epoxyqueuosine(34) reductase QueG"/>
    <property type="match status" value="1"/>
</dbReference>
<gene>
    <name evidence="11" type="primary">queG</name>
    <name evidence="11" type="ORF">Pan189_35760</name>
</gene>
<evidence type="ECO:0000256" key="5">
    <source>
        <dbReference type="ARBA" id="ARBA00022785"/>
    </source>
</evidence>
<evidence type="ECO:0000256" key="8">
    <source>
        <dbReference type="ARBA" id="ARBA00023014"/>
    </source>
</evidence>
<evidence type="ECO:0000256" key="4">
    <source>
        <dbReference type="ARBA" id="ARBA00022723"/>
    </source>
</evidence>
<dbReference type="InterPro" id="IPR013542">
    <property type="entry name" value="QueG_DUF1730"/>
</dbReference>
<dbReference type="PANTHER" id="PTHR30002:SF4">
    <property type="entry name" value="EPOXYQUEUOSINE REDUCTASE"/>
    <property type="match status" value="1"/>
</dbReference>
<evidence type="ECO:0000256" key="6">
    <source>
        <dbReference type="ARBA" id="ARBA00023002"/>
    </source>
</evidence>
<dbReference type="EMBL" id="CP036268">
    <property type="protein sequence ID" value="QDT39173.1"/>
    <property type="molecule type" value="Genomic_DNA"/>
</dbReference>
<proteinExistence type="predicted"/>
<dbReference type="Pfam" id="PF13484">
    <property type="entry name" value="Fer4_16"/>
    <property type="match status" value="1"/>
</dbReference>
<reference evidence="11 12" key="1">
    <citation type="submission" date="2019-02" db="EMBL/GenBank/DDBJ databases">
        <title>Deep-cultivation of Planctomycetes and their phenomic and genomic characterization uncovers novel biology.</title>
        <authorList>
            <person name="Wiegand S."/>
            <person name="Jogler M."/>
            <person name="Boedeker C."/>
            <person name="Pinto D."/>
            <person name="Vollmers J."/>
            <person name="Rivas-Marin E."/>
            <person name="Kohn T."/>
            <person name="Peeters S.H."/>
            <person name="Heuer A."/>
            <person name="Rast P."/>
            <person name="Oberbeckmann S."/>
            <person name="Bunk B."/>
            <person name="Jeske O."/>
            <person name="Meyerdierks A."/>
            <person name="Storesund J.E."/>
            <person name="Kallscheuer N."/>
            <person name="Luecker S."/>
            <person name="Lage O.M."/>
            <person name="Pohl T."/>
            <person name="Merkel B.J."/>
            <person name="Hornburger P."/>
            <person name="Mueller R.-W."/>
            <person name="Bruemmer F."/>
            <person name="Labrenz M."/>
            <person name="Spormann A.M."/>
            <person name="Op den Camp H."/>
            <person name="Overmann J."/>
            <person name="Amann R."/>
            <person name="Jetten M.S.M."/>
            <person name="Mascher T."/>
            <person name="Medema M.H."/>
            <person name="Devos D.P."/>
            <person name="Kaster A.-K."/>
            <person name="Ovreas L."/>
            <person name="Rohde M."/>
            <person name="Galperin M.Y."/>
            <person name="Jogler C."/>
        </authorList>
    </citation>
    <scope>NUCLEOTIDE SEQUENCE [LARGE SCALE GENOMIC DNA]</scope>
    <source>
        <strain evidence="11 12">Pan189</strain>
    </source>
</reference>
<evidence type="ECO:0000259" key="10">
    <source>
        <dbReference type="PROSITE" id="PS51379"/>
    </source>
</evidence>
<keyword evidence="8" id="KW-0411">Iron-sulfur</keyword>
<feature type="compositionally biased region" description="Basic and acidic residues" evidence="9">
    <location>
        <begin position="355"/>
        <end position="368"/>
    </location>
</feature>
<dbReference type="PANTHER" id="PTHR30002">
    <property type="entry name" value="EPOXYQUEUOSINE REDUCTASE"/>
    <property type="match status" value="1"/>
</dbReference>
<dbReference type="GO" id="GO:0046872">
    <property type="term" value="F:metal ion binding"/>
    <property type="evidence" value="ECO:0007669"/>
    <property type="project" value="UniProtKB-KW"/>
</dbReference>
<evidence type="ECO:0000256" key="1">
    <source>
        <dbReference type="ARBA" id="ARBA00022485"/>
    </source>
</evidence>
<keyword evidence="3" id="KW-0819">tRNA processing</keyword>
<keyword evidence="4" id="KW-0479">Metal-binding</keyword>
<keyword evidence="1" id="KW-0004">4Fe-4S</keyword>
<dbReference type="InterPro" id="IPR011989">
    <property type="entry name" value="ARM-like"/>
</dbReference>
<dbReference type="GO" id="GO:0008616">
    <property type="term" value="P:tRNA queuosine(34) biosynthetic process"/>
    <property type="evidence" value="ECO:0007669"/>
    <property type="project" value="UniProtKB-KW"/>
</dbReference>
<dbReference type="Pfam" id="PF08331">
    <property type="entry name" value="QueG_DUF1730"/>
    <property type="match status" value="1"/>
</dbReference>
<keyword evidence="5" id="KW-0671">Queuosine biosynthesis</keyword>